<comment type="caution">
    <text evidence="8">The sequence shown here is derived from an EMBL/GenBank/DDBJ whole genome shotgun (WGS) entry which is preliminary data.</text>
</comment>
<keyword evidence="4" id="KW-1015">Disulfide bond</keyword>
<feature type="domain" description="Peptidase S1" evidence="7">
    <location>
        <begin position="35"/>
        <end position="279"/>
    </location>
</feature>
<dbReference type="InterPro" id="IPR043504">
    <property type="entry name" value="Peptidase_S1_PA_chymotrypsin"/>
</dbReference>
<dbReference type="InterPro" id="IPR018114">
    <property type="entry name" value="TRYPSIN_HIS"/>
</dbReference>
<dbReference type="PANTHER" id="PTHR24252:SF18">
    <property type="entry name" value="OVOCHYMASE 1"/>
    <property type="match status" value="1"/>
</dbReference>
<dbReference type="AlphaFoldDB" id="A0AAV3Z1E8"/>
<dbReference type="CDD" id="cd00190">
    <property type="entry name" value="Tryp_SPc"/>
    <property type="match status" value="1"/>
</dbReference>
<dbReference type="GO" id="GO:0006508">
    <property type="term" value="P:proteolysis"/>
    <property type="evidence" value="ECO:0007669"/>
    <property type="project" value="UniProtKB-KW"/>
</dbReference>
<proteinExistence type="predicted"/>
<dbReference type="InterPro" id="IPR001254">
    <property type="entry name" value="Trypsin_dom"/>
</dbReference>
<evidence type="ECO:0000256" key="6">
    <source>
        <dbReference type="SAM" id="SignalP"/>
    </source>
</evidence>
<accession>A0AAV3Z1E8</accession>
<evidence type="ECO:0000313" key="9">
    <source>
        <dbReference type="Proteomes" id="UP000735302"/>
    </source>
</evidence>
<evidence type="ECO:0000256" key="1">
    <source>
        <dbReference type="ARBA" id="ARBA00022670"/>
    </source>
</evidence>
<keyword evidence="3 5" id="KW-0720">Serine protease</keyword>
<evidence type="ECO:0000256" key="5">
    <source>
        <dbReference type="RuleBase" id="RU363034"/>
    </source>
</evidence>
<evidence type="ECO:0000256" key="4">
    <source>
        <dbReference type="ARBA" id="ARBA00023157"/>
    </source>
</evidence>
<dbReference type="PANTHER" id="PTHR24252">
    <property type="entry name" value="ACROSIN-RELATED"/>
    <property type="match status" value="1"/>
</dbReference>
<keyword evidence="9" id="KW-1185">Reference proteome</keyword>
<dbReference type="InterPro" id="IPR033116">
    <property type="entry name" value="TRYPSIN_SER"/>
</dbReference>
<keyword evidence="2 5" id="KW-0378">Hydrolase</keyword>
<keyword evidence="1 5" id="KW-0645">Protease</keyword>
<evidence type="ECO:0000313" key="8">
    <source>
        <dbReference type="EMBL" id="GFN89009.1"/>
    </source>
</evidence>
<evidence type="ECO:0000256" key="2">
    <source>
        <dbReference type="ARBA" id="ARBA00022801"/>
    </source>
</evidence>
<dbReference type="PROSITE" id="PS50240">
    <property type="entry name" value="TRYPSIN_DOM"/>
    <property type="match status" value="1"/>
</dbReference>
<dbReference type="InterPro" id="IPR001314">
    <property type="entry name" value="Peptidase_S1A"/>
</dbReference>
<dbReference type="Proteomes" id="UP000735302">
    <property type="component" value="Unassembled WGS sequence"/>
</dbReference>
<feature type="signal peptide" evidence="6">
    <location>
        <begin position="1"/>
        <end position="21"/>
    </location>
</feature>
<dbReference type="PRINTS" id="PR00722">
    <property type="entry name" value="CHYMOTRYPSIN"/>
</dbReference>
<dbReference type="Gene3D" id="2.40.10.10">
    <property type="entry name" value="Trypsin-like serine proteases"/>
    <property type="match status" value="1"/>
</dbReference>
<evidence type="ECO:0000256" key="3">
    <source>
        <dbReference type="ARBA" id="ARBA00022825"/>
    </source>
</evidence>
<gene>
    <name evidence="8" type="ORF">PoB_001551500</name>
</gene>
<sequence>MCRTGLLFLAVLCFKAVTVSSSTCGISLVNSEFRIVGGEKAQRHEFPWQVSLMHNGQHTCGGTLIDDQWVLTAAHCFKKRRHSHQWRVVVGLHDKQMINPKNSLPVAHIYRHRGFNTKGRKRHRGFNTKGRKRNDIALVKLKSPVNINRHDARAACLPSRDENFVKQTCVVTGWGYKDERGNPQRYLQKVSIPVQSNRKCNTWFKEKVVTSHMMCAGYPRGSKDSCEGDSGGPLVCKANGVWKLAGIVSFGVDGCARPERPGVYTRVSSYLDWIDKKRQKSWMAQLLH</sequence>
<dbReference type="PROSITE" id="PS00134">
    <property type="entry name" value="TRYPSIN_HIS"/>
    <property type="match status" value="1"/>
</dbReference>
<feature type="chain" id="PRO_5043405389" evidence="6">
    <location>
        <begin position="22"/>
        <end position="288"/>
    </location>
</feature>
<protein>
    <submittedName>
        <fullName evidence="8">Serine protease</fullName>
    </submittedName>
</protein>
<name>A0AAV3Z1E8_9GAST</name>
<keyword evidence="6" id="KW-0732">Signal</keyword>
<dbReference type="SUPFAM" id="SSF50494">
    <property type="entry name" value="Trypsin-like serine proteases"/>
    <property type="match status" value="1"/>
</dbReference>
<reference evidence="8 9" key="1">
    <citation type="journal article" date="2021" name="Elife">
        <title>Chloroplast acquisition without the gene transfer in kleptoplastic sea slugs, Plakobranchus ocellatus.</title>
        <authorList>
            <person name="Maeda T."/>
            <person name="Takahashi S."/>
            <person name="Yoshida T."/>
            <person name="Shimamura S."/>
            <person name="Takaki Y."/>
            <person name="Nagai Y."/>
            <person name="Toyoda A."/>
            <person name="Suzuki Y."/>
            <person name="Arimoto A."/>
            <person name="Ishii H."/>
            <person name="Satoh N."/>
            <person name="Nishiyama T."/>
            <person name="Hasebe M."/>
            <person name="Maruyama T."/>
            <person name="Minagawa J."/>
            <person name="Obokata J."/>
            <person name="Shigenobu S."/>
        </authorList>
    </citation>
    <scope>NUCLEOTIDE SEQUENCE [LARGE SCALE GENOMIC DNA]</scope>
</reference>
<dbReference type="SMART" id="SM00020">
    <property type="entry name" value="Tryp_SPc"/>
    <property type="match status" value="1"/>
</dbReference>
<organism evidence="8 9">
    <name type="scientific">Plakobranchus ocellatus</name>
    <dbReference type="NCBI Taxonomy" id="259542"/>
    <lineage>
        <taxon>Eukaryota</taxon>
        <taxon>Metazoa</taxon>
        <taxon>Spiralia</taxon>
        <taxon>Lophotrochozoa</taxon>
        <taxon>Mollusca</taxon>
        <taxon>Gastropoda</taxon>
        <taxon>Heterobranchia</taxon>
        <taxon>Euthyneura</taxon>
        <taxon>Panpulmonata</taxon>
        <taxon>Sacoglossa</taxon>
        <taxon>Placobranchoidea</taxon>
        <taxon>Plakobranchidae</taxon>
        <taxon>Plakobranchus</taxon>
    </lineage>
</organism>
<dbReference type="PROSITE" id="PS00135">
    <property type="entry name" value="TRYPSIN_SER"/>
    <property type="match status" value="1"/>
</dbReference>
<dbReference type="EMBL" id="BLXT01001900">
    <property type="protein sequence ID" value="GFN89009.1"/>
    <property type="molecule type" value="Genomic_DNA"/>
</dbReference>
<evidence type="ECO:0000259" key="7">
    <source>
        <dbReference type="PROSITE" id="PS50240"/>
    </source>
</evidence>
<dbReference type="Pfam" id="PF00089">
    <property type="entry name" value="Trypsin"/>
    <property type="match status" value="1"/>
</dbReference>
<dbReference type="FunFam" id="2.40.10.10:FF:000003">
    <property type="entry name" value="Transmembrane serine protease 3"/>
    <property type="match status" value="1"/>
</dbReference>
<dbReference type="GO" id="GO:0004252">
    <property type="term" value="F:serine-type endopeptidase activity"/>
    <property type="evidence" value="ECO:0007669"/>
    <property type="project" value="InterPro"/>
</dbReference>
<dbReference type="InterPro" id="IPR009003">
    <property type="entry name" value="Peptidase_S1_PA"/>
</dbReference>